<organism evidence="2 3">
    <name type="scientific">Schizothecium vesticola</name>
    <dbReference type="NCBI Taxonomy" id="314040"/>
    <lineage>
        <taxon>Eukaryota</taxon>
        <taxon>Fungi</taxon>
        <taxon>Dikarya</taxon>
        <taxon>Ascomycota</taxon>
        <taxon>Pezizomycotina</taxon>
        <taxon>Sordariomycetes</taxon>
        <taxon>Sordariomycetidae</taxon>
        <taxon>Sordariales</taxon>
        <taxon>Schizotheciaceae</taxon>
        <taxon>Schizothecium</taxon>
    </lineage>
</organism>
<proteinExistence type="predicted"/>
<feature type="region of interest" description="Disordered" evidence="1">
    <location>
        <begin position="29"/>
        <end position="50"/>
    </location>
</feature>
<gene>
    <name evidence="2" type="ORF">B0T18DRAFT_129738</name>
</gene>
<name>A0AA40F409_9PEZI</name>
<evidence type="ECO:0000313" key="2">
    <source>
        <dbReference type="EMBL" id="KAK0750562.1"/>
    </source>
</evidence>
<comment type="caution">
    <text evidence="2">The sequence shown here is derived from an EMBL/GenBank/DDBJ whole genome shotgun (WGS) entry which is preliminary data.</text>
</comment>
<feature type="region of interest" description="Disordered" evidence="1">
    <location>
        <begin position="122"/>
        <end position="151"/>
    </location>
</feature>
<evidence type="ECO:0000256" key="1">
    <source>
        <dbReference type="SAM" id="MobiDB-lite"/>
    </source>
</evidence>
<reference evidence="2" key="1">
    <citation type="submission" date="2023-06" db="EMBL/GenBank/DDBJ databases">
        <title>Genome-scale phylogeny and comparative genomics of the fungal order Sordariales.</title>
        <authorList>
            <consortium name="Lawrence Berkeley National Laboratory"/>
            <person name="Hensen N."/>
            <person name="Bonometti L."/>
            <person name="Westerberg I."/>
            <person name="Brannstrom I.O."/>
            <person name="Guillou S."/>
            <person name="Cros-Aarteil S."/>
            <person name="Calhoun S."/>
            <person name="Haridas S."/>
            <person name="Kuo A."/>
            <person name="Mondo S."/>
            <person name="Pangilinan J."/>
            <person name="Riley R."/>
            <person name="LaButti K."/>
            <person name="Andreopoulos B."/>
            <person name="Lipzen A."/>
            <person name="Chen C."/>
            <person name="Yanf M."/>
            <person name="Daum C."/>
            <person name="Ng V."/>
            <person name="Clum A."/>
            <person name="Steindorff A."/>
            <person name="Ohm R."/>
            <person name="Martin F."/>
            <person name="Silar P."/>
            <person name="Natvig D."/>
            <person name="Lalanne C."/>
            <person name="Gautier V."/>
            <person name="Ament-velasquez S.L."/>
            <person name="Kruys A."/>
            <person name="Hutchinson M.I."/>
            <person name="Powell A.J."/>
            <person name="Barry K."/>
            <person name="Miller A.N."/>
            <person name="Grigoriev I.V."/>
            <person name="Debuchy R."/>
            <person name="Gladieux P."/>
            <person name="Thoren M.H."/>
            <person name="Johannesson H."/>
        </authorList>
    </citation>
    <scope>NUCLEOTIDE SEQUENCE</scope>
    <source>
        <strain evidence="2">SMH3187-1</strain>
    </source>
</reference>
<keyword evidence="3" id="KW-1185">Reference proteome</keyword>
<protein>
    <submittedName>
        <fullName evidence="2">Uncharacterized protein</fullName>
    </submittedName>
</protein>
<dbReference type="Proteomes" id="UP001172155">
    <property type="component" value="Unassembled WGS sequence"/>
</dbReference>
<feature type="region of interest" description="Disordered" evidence="1">
    <location>
        <begin position="171"/>
        <end position="216"/>
    </location>
</feature>
<dbReference type="EMBL" id="JAUKUD010000003">
    <property type="protein sequence ID" value="KAK0750562.1"/>
    <property type="molecule type" value="Genomic_DNA"/>
</dbReference>
<dbReference type="AlphaFoldDB" id="A0AA40F409"/>
<feature type="compositionally biased region" description="Polar residues" evidence="1">
    <location>
        <begin position="31"/>
        <end position="44"/>
    </location>
</feature>
<sequence length="216" mass="24098">MSRSRRDRVARRPPRYRWRGCIYGCSRAKAQPSQREQPVRKQNPSGLRAGSGGLSGWASFWLAMLNMKPGGWVPKAGRRPCRRNNQMPTKYRVYLTSYGNLSNCHQQVWTGSCRVGAGRNGLTERVDGTGTEPEGPWPFEPENDRRGPPRCSAATFVDVDVIRQHRTRRGKIGGCRGETKMPMGQLGQPPSGRGPGWGMGPLPPFKRPSARRERGG</sequence>
<evidence type="ECO:0000313" key="3">
    <source>
        <dbReference type="Proteomes" id="UP001172155"/>
    </source>
</evidence>
<accession>A0AA40F409</accession>